<keyword evidence="1" id="KW-0812">Transmembrane</keyword>
<accession>A0A7Y0L5I8</accession>
<keyword evidence="1" id="KW-0472">Membrane</keyword>
<sequence>MIGIVLGVATAYLILIVGGAWRFRQYGIAYVTAIILAVSLPIMVLTFPYLLFRRHQADGRQHPILAGVLAIVWTFVYYPDFVNYLGASLGSLETSHPRSWSTRAASGVSSSATLRKATEALIPWASNHRVSHVG</sequence>
<gene>
    <name evidence="2" type="ORF">HIJ39_13865</name>
</gene>
<dbReference type="AlphaFoldDB" id="A0A7Y0L5I8"/>
<dbReference type="EMBL" id="JABBVZ010000051">
    <property type="protein sequence ID" value="NMP23428.1"/>
    <property type="molecule type" value="Genomic_DNA"/>
</dbReference>
<evidence type="ECO:0000256" key="1">
    <source>
        <dbReference type="SAM" id="Phobius"/>
    </source>
</evidence>
<keyword evidence="1" id="KW-1133">Transmembrane helix</keyword>
<keyword evidence="3" id="KW-1185">Reference proteome</keyword>
<proteinExistence type="predicted"/>
<evidence type="ECO:0000313" key="2">
    <source>
        <dbReference type="EMBL" id="NMP23428.1"/>
    </source>
</evidence>
<name>A0A7Y0L5I8_9FIRM</name>
<feature type="transmembrane region" description="Helical" evidence="1">
    <location>
        <begin position="29"/>
        <end position="52"/>
    </location>
</feature>
<reference evidence="2 3" key="1">
    <citation type="submission" date="2020-04" db="EMBL/GenBank/DDBJ databases">
        <authorList>
            <person name="Zhang R."/>
            <person name="Schippers A."/>
        </authorList>
    </citation>
    <scope>NUCLEOTIDE SEQUENCE [LARGE SCALE GENOMIC DNA]</scope>
    <source>
        <strain evidence="2 3">DSM 109850</strain>
    </source>
</reference>
<comment type="caution">
    <text evidence="2">The sequence shown here is derived from an EMBL/GenBank/DDBJ whole genome shotgun (WGS) entry which is preliminary data.</text>
</comment>
<organism evidence="2 3">
    <name type="scientific">Sulfobacillus harzensis</name>
    <dbReference type="NCBI Taxonomy" id="2729629"/>
    <lineage>
        <taxon>Bacteria</taxon>
        <taxon>Bacillati</taxon>
        <taxon>Bacillota</taxon>
        <taxon>Clostridia</taxon>
        <taxon>Eubacteriales</taxon>
        <taxon>Clostridiales Family XVII. Incertae Sedis</taxon>
        <taxon>Sulfobacillus</taxon>
    </lineage>
</organism>
<dbReference type="RefSeq" id="WP_169100700.1">
    <property type="nucleotide sequence ID" value="NZ_JABBVZ010000051.1"/>
</dbReference>
<feature type="transmembrane region" description="Helical" evidence="1">
    <location>
        <begin position="64"/>
        <end position="82"/>
    </location>
</feature>
<evidence type="ECO:0000313" key="3">
    <source>
        <dbReference type="Proteomes" id="UP000533476"/>
    </source>
</evidence>
<protein>
    <submittedName>
        <fullName evidence="2">Uncharacterized protein</fullName>
    </submittedName>
</protein>
<dbReference type="Proteomes" id="UP000533476">
    <property type="component" value="Unassembled WGS sequence"/>
</dbReference>